<dbReference type="InterPro" id="IPR005181">
    <property type="entry name" value="SASA"/>
</dbReference>
<dbReference type="Gene3D" id="3.40.50.1110">
    <property type="entry name" value="SGNH hydrolase"/>
    <property type="match status" value="1"/>
</dbReference>
<dbReference type="Gene3D" id="2.60.40.1080">
    <property type="match status" value="1"/>
</dbReference>
<evidence type="ECO:0000256" key="1">
    <source>
        <dbReference type="ARBA" id="ARBA00022801"/>
    </source>
</evidence>
<feature type="domain" description="Sialate O-acetylesterase" evidence="2">
    <location>
        <begin position="235"/>
        <end position="410"/>
    </location>
</feature>
<dbReference type="PROSITE" id="PS51257">
    <property type="entry name" value="PROKAR_LIPOPROTEIN"/>
    <property type="match status" value="1"/>
</dbReference>
<keyword evidence="4" id="KW-1185">Reference proteome</keyword>
<dbReference type="InterPro" id="IPR036514">
    <property type="entry name" value="SGNH_hydro_sf"/>
</dbReference>
<dbReference type="SUPFAM" id="SSF52266">
    <property type="entry name" value="SGNH hydrolase"/>
    <property type="match status" value="1"/>
</dbReference>
<evidence type="ECO:0000259" key="2">
    <source>
        <dbReference type="Pfam" id="PF03629"/>
    </source>
</evidence>
<dbReference type="EMBL" id="CP047591">
    <property type="protein sequence ID" value="QHI71432.1"/>
    <property type="molecule type" value="Genomic_DNA"/>
</dbReference>
<dbReference type="RefSeq" id="WP_162361207.1">
    <property type="nucleotide sequence ID" value="NZ_CP047591.1"/>
</dbReference>
<evidence type="ECO:0000313" key="4">
    <source>
        <dbReference type="Proteomes" id="UP000463883"/>
    </source>
</evidence>
<dbReference type="Pfam" id="PF03629">
    <property type="entry name" value="SASA"/>
    <property type="match status" value="1"/>
</dbReference>
<sequence length="424" mass="47719">MNNSRRTKSLVFILLNLIFIVIFITGCSKSEENKINELIKVDDNHYRIEIAEDNSLVVRLPEGRPRVPQLKCKGADVVQAVFPDGCKDALAKVHTDNQYYVIHFIKDASLGFELQYDDRYKFIPKTIAANKFSSSNPKVAQVDKLGNVKIVGVSDDGAVITATDGEHDEKLVISRTVKAPLDIYLITGQSNASYYYAEPELATVTKPGTAYHYSELVGGVEICSMNDENGAMQRGNLEASFGKTLYDLTGEKVLMVNAGVSGRKMETFLPLNGESYQYISKVWQIIQRYINDDKFQSRYEPRIKSYIWAQGESDPDTDIGVYKNDYMRLHEMLISPDYGFKYGFIIKVRTIFPNSAEAQEELASENKDIAIATRSSDHFTVENGKMRFDNLHYSQIGDNLLGEETARTIVKAYTEGIDSVTGNY</sequence>
<protein>
    <recommendedName>
        <fullName evidence="2">Sialate O-acetylesterase domain-containing protein</fullName>
    </recommendedName>
</protein>
<proteinExistence type="predicted"/>
<dbReference type="AlphaFoldDB" id="A0A6P1MBM3"/>
<gene>
    <name evidence="3" type="ORF">Ami3637_02690</name>
</gene>
<organism evidence="3 4">
    <name type="scientific">Aminipila terrae</name>
    <dbReference type="NCBI Taxonomy" id="2697030"/>
    <lineage>
        <taxon>Bacteria</taxon>
        <taxon>Bacillati</taxon>
        <taxon>Bacillota</taxon>
        <taxon>Clostridia</taxon>
        <taxon>Peptostreptococcales</taxon>
        <taxon>Anaerovoracaceae</taxon>
        <taxon>Aminipila</taxon>
    </lineage>
</organism>
<dbReference type="GO" id="GO:0016787">
    <property type="term" value="F:hydrolase activity"/>
    <property type="evidence" value="ECO:0007669"/>
    <property type="project" value="UniProtKB-KW"/>
</dbReference>
<keyword evidence="1" id="KW-0378">Hydrolase</keyword>
<dbReference type="Proteomes" id="UP000463883">
    <property type="component" value="Chromosome"/>
</dbReference>
<evidence type="ECO:0000313" key="3">
    <source>
        <dbReference type="EMBL" id="QHI71432.1"/>
    </source>
</evidence>
<dbReference type="KEGG" id="amic:Ami3637_02690"/>
<name>A0A6P1MBM3_9FIRM</name>
<accession>A0A6P1MBM3</accession>
<reference evidence="3 4" key="1">
    <citation type="submission" date="2020-01" db="EMBL/GenBank/DDBJ databases">
        <title>Genomic analysis of Aminipila sp. CBA3637.</title>
        <authorList>
            <person name="Kim Y.B."/>
            <person name="Roh S.W."/>
        </authorList>
    </citation>
    <scope>NUCLEOTIDE SEQUENCE [LARGE SCALE GENOMIC DNA]</scope>
    <source>
        <strain evidence="3 4">CBA3637</strain>
    </source>
</reference>